<dbReference type="EMBL" id="BRLJ01000003">
    <property type="protein sequence ID" value="GKX62801.1"/>
    <property type="molecule type" value="Genomic_DNA"/>
</dbReference>
<dbReference type="RefSeq" id="WP_261821785.1">
    <property type="nucleotide sequence ID" value="NZ_BRLJ01000003.1"/>
</dbReference>
<reference evidence="1" key="1">
    <citation type="submission" date="2022-06" db="EMBL/GenBank/DDBJ databases">
        <title>Draft genome sequences of Pragia fontium str. JCM24417.</title>
        <authorList>
            <person name="Wakabayashi Y."/>
            <person name="Kojima K."/>
        </authorList>
    </citation>
    <scope>NUCLEOTIDE SEQUENCE</scope>
    <source>
        <strain evidence="1">JCM 24417</strain>
    </source>
</reference>
<proteinExistence type="predicted"/>
<evidence type="ECO:0000313" key="1">
    <source>
        <dbReference type="EMBL" id="GKX62801.1"/>
    </source>
</evidence>
<keyword evidence="2" id="KW-1185">Reference proteome</keyword>
<evidence type="ECO:0000313" key="2">
    <source>
        <dbReference type="Proteomes" id="UP001059610"/>
    </source>
</evidence>
<dbReference type="Proteomes" id="UP001059610">
    <property type="component" value="Unassembled WGS sequence"/>
</dbReference>
<sequence>MKIVKVAPFDRYHFDDIHLSSIDKLFIKPKHERPTFNRSMFDEDFARIFRSTSQRSCNLFCIESNDDELTQRLLGNIKTSNEFHDINETIRELIEEIARSVIWFGKVYYSLNELPEEEKIYIAPFSAIGVFSFFKAYLQLVPRRREKYRDDEERPRELRILDKAKLMRFTIPKSIRRKLSEQNRTLAVLDKHQYDGTGLSPQATHENPNPRNDFDFLIWRDTQERALYRATRETGWNGRKSDSSKCSDFFVCHRLIRFRRNQLILRDHILEQLGNEFTRVGRQYNTEFHVVISPTNELTKIAELDDLEARLSREEVSFSKVLDFCYER</sequence>
<name>A0ABQ5LIM1_9GAMM</name>
<organism evidence="1 2">
    <name type="scientific">Pragia fontium</name>
    <dbReference type="NCBI Taxonomy" id="82985"/>
    <lineage>
        <taxon>Bacteria</taxon>
        <taxon>Pseudomonadati</taxon>
        <taxon>Pseudomonadota</taxon>
        <taxon>Gammaproteobacteria</taxon>
        <taxon>Enterobacterales</taxon>
        <taxon>Budviciaceae</taxon>
        <taxon>Pragia</taxon>
    </lineage>
</organism>
<gene>
    <name evidence="1" type="ORF">SOASR032_13700</name>
</gene>
<protein>
    <submittedName>
        <fullName evidence="1">Uncharacterized protein</fullName>
    </submittedName>
</protein>
<accession>A0ABQ5LIM1</accession>
<comment type="caution">
    <text evidence="1">The sequence shown here is derived from an EMBL/GenBank/DDBJ whole genome shotgun (WGS) entry which is preliminary data.</text>
</comment>